<keyword evidence="1" id="KW-0812">Transmembrane</keyword>
<comment type="caution">
    <text evidence="2">The sequence shown here is derived from an EMBL/GenBank/DDBJ whole genome shotgun (WGS) entry which is preliminary data.</text>
</comment>
<evidence type="ECO:0000313" key="2">
    <source>
        <dbReference type="EMBL" id="ORW53805.1"/>
    </source>
</evidence>
<gene>
    <name evidence="2" type="ORF">AWB90_01490</name>
</gene>
<dbReference type="STRING" id="767916.AWB91_20105"/>
<sequence length="164" mass="18329">MRSRRLVQIRRLREWLALCAAIALIPWTIFLGMTLPQSYTAQHWQLTWVGFDVLLLAFMIATAVLGFTQHHLLTLFAFTTGVLLVCDAWFDVLTARRGDFAVAVLTAALGELPLAAVLIAGTLRIVRLQGRPSIGVRWSLPLRLAGGRRDPARVSRSQPSRTQR</sequence>
<accession>A0A1X2AR68</accession>
<organism evidence="2 3">
    <name type="scientific">Mycobacterium paraense</name>
    <dbReference type="NCBI Taxonomy" id="767916"/>
    <lineage>
        <taxon>Bacteria</taxon>
        <taxon>Bacillati</taxon>
        <taxon>Actinomycetota</taxon>
        <taxon>Actinomycetes</taxon>
        <taxon>Mycobacteriales</taxon>
        <taxon>Mycobacteriaceae</taxon>
        <taxon>Mycobacterium</taxon>
        <taxon>Mycobacterium simiae complex</taxon>
    </lineage>
</organism>
<name>A0A1X2AR68_9MYCO</name>
<dbReference type="EMBL" id="LQPN01000006">
    <property type="protein sequence ID" value="ORW53805.1"/>
    <property type="molecule type" value="Genomic_DNA"/>
</dbReference>
<reference evidence="2 3" key="1">
    <citation type="journal article" date="2015" name="Emerg. Microbes Infect.">
        <title>Characterization of 17 strains belonging to the Mycobacterium simiae complex and description of Mycobacterium paraense sp. nov.</title>
        <authorList>
            <person name="Fusco da Costa A.R."/>
            <person name="Fedrizzi T."/>
            <person name="Lopes M.L."/>
            <person name="Pecorari M."/>
            <person name="Oliveira da Costa W.L."/>
            <person name="Giacobazzi E."/>
            <person name="da Costa Bahia J.R."/>
            <person name="De Sanctis V."/>
            <person name="Batista Lima K.V."/>
            <person name="Bertorelli R."/>
            <person name="Grottola A."/>
            <person name="Fabio A."/>
            <person name="Mariottini A."/>
            <person name="Ferretti P."/>
            <person name="Di Leva F."/>
            <person name="Fregni Serpini G."/>
            <person name="Tagliazucchi S."/>
            <person name="Rumpianesi F."/>
            <person name="Jousson O."/>
            <person name="Segata N."/>
            <person name="Tortoli E."/>
        </authorList>
    </citation>
    <scope>NUCLEOTIDE SEQUENCE [LARGE SCALE GENOMIC DNA]</scope>
    <source>
        <strain evidence="2 3">IEC33</strain>
    </source>
</reference>
<protein>
    <submittedName>
        <fullName evidence="2">Uncharacterized protein</fullName>
    </submittedName>
</protein>
<feature type="transmembrane region" description="Helical" evidence="1">
    <location>
        <begin position="45"/>
        <end position="65"/>
    </location>
</feature>
<proteinExistence type="predicted"/>
<feature type="transmembrane region" description="Helical" evidence="1">
    <location>
        <begin position="12"/>
        <end position="33"/>
    </location>
</feature>
<keyword evidence="1" id="KW-0472">Membrane</keyword>
<evidence type="ECO:0000256" key="1">
    <source>
        <dbReference type="SAM" id="Phobius"/>
    </source>
</evidence>
<dbReference type="Proteomes" id="UP000193285">
    <property type="component" value="Unassembled WGS sequence"/>
</dbReference>
<feature type="transmembrane region" description="Helical" evidence="1">
    <location>
        <begin position="102"/>
        <end position="123"/>
    </location>
</feature>
<evidence type="ECO:0000313" key="3">
    <source>
        <dbReference type="Proteomes" id="UP000193285"/>
    </source>
</evidence>
<keyword evidence="1" id="KW-1133">Transmembrane helix</keyword>
<feature type="transmembrane region" description="Helical" evidence="1">
    <location>
        <begin position="72"/>
        <end position="90"/>
    </location>
</feature>
<dbReference type="AlphaFoldDB" id="A0A1X2AR68"/>